<dbReference type="Gene3D" id="1.20.120.1080">
    <property type="match status" value="1"/>
</dbReference>
<evidence type="ECO:0000259" key="14">
    <source>
        <dbReference type="PROSITE" id="PS51192"/>
    </source>
</evidence>
<evidence type="ECO:0000313" key="17">
    <source>
        <dbReference type="Proteomes" id="UP000013776"/>
    </source>
</evidence>
<keyword evidence="7" id="KW-0067">ATP-binding</keyword>
<organism evidence="16 17">
    <name type="scientific">Taphrina deformans (strain PYCC 5710 / ATCC 11124 / CBS 356.35 / IMI 108563 / JCM 9778 / NBRC 8474)</name>
    <name type="common">Peach leaf curl fungus</name>
    <name type="synonym">Lalaria deformans</name>
    <dbReference type="NCBI Taxonomy" id="1097556"/>
    <lineage>
        <taxon>Eukaryota</taxon>
        <taxon>Fungi</taxon>
        <taxon>Dikarya</taxon>
        <taxon>Ascomycota</taxon>
        <taxon>Taphrinomycotina</taxon>
        <taxon>Taphrinomycetes</taxon>
        <taxon>Taphrinales</taxon>
        <taxon>Taphrinaceae</taxon>
        <taxon>Taphrina</taxon>
    </lineage>
</organism>
<dbReference type="InterPro" id="IPR011709">
    <property type="entry name" value="DEAD-box_helicase_OB_fold"/>
</dbReference>
<gene>
    <name evidence="16" type="ORF">TAPDE_002145</name>
</gene>
<evidence type="ECO:0000313" key="16">
    <source>
        <dbReference type="EMBL" id="CCX35429.1"/>
    </source>
</evidence>
<dbReference type="EC" id="3.6.4.13" evidence="2"/>
<evidence type="ECO:0000256" key="12">
    <source>
        <dbReference type="ARBA" id="ARBA00055599"/>
    </source>
</evidence>
<sequence>MSSPYTKRVKRQSPDDEQNGIEYTKDNSYMADSKASYGRARKGGNMATESDMLAKLTRRETTAAQASALEDGQLNPWTQKPHTDKYFKILKSRRDLPVCQQRAEFLKMFHSTQILVFVGETGSGKTTQIPQYVLYDDLPQREGLMVACTQPRRVAAMSVAQRVADELDVTLGQEVGYTIRFEDVTSQNTVLKYMTDGMLLREAMNDHTLSRYSCIILDEAHERTLATDILMGLMKKIAQNRPDLKIVIMSATLDAQKFQEYFFNAPLLAVPGRTHPVEIYYTREPEKDYLEAAIRTVLQIHQDEAEGDILLFLTGEEEIEDACRKIALEADEMLRERDDCGPIKTYPLYGSLPPNLQQKIFEPAPAPLRQGGVPGRKVIVSTNIAETSLTIDGIVYVVDPGFSKQKLYNPRIRVESLLVSPISKASAQQRAGRAGRTKPGKCYRLYTEDAFKKELIEQTYPEILRSNLASTVLELKKLGIDDLVHFDFMDPPAPETMMRALEELNYLACLNDDGDLTSLGRTASDFPLDPALAVMLISSPEFYCSNEILSLVALLSVPSVFSRPSTAKKQADEMKKLFAHQDGDHLTLLNVYHAYKDNGGTKEWCYEYFLSQRALMSADNVRSQLQRIMERHEIELVSTPYEDPSYYDNIRRSLVSGFFMQVAKKGEKNNYTTVKDEQKVLIHPSCGLERSPEWVIYNEFVLTSKNYIRTVTLIKPEWLMEIAPVYYNLAEFEKGEIKAALSKLQDNKGRRAAIRDGGDKKRYRA</sequence>
<comment type="caution">
    <text evidence="16">The sequence shown here is derived from an EMBL/GenBank/DDBJ whole genome shotgun (WGS) entry which is preliminary data.</text>
</comment>
<evidence type="ECO:0000256" key="2">
    <source>
        <dbReference type="ARBA" id="ARBA00012552"/>
    </source>
</evidence>
<evidence type="ECO:0000256" key="10">
    <source>
        <dbReference type="ARBA" id="ARBA00024333"/>
    </source>
</evidence>
<dbReference type="GO" id="GO:0016787">
    <property type="term" value="F:hydrolase activity"/>
    <property type="evidence" value="ECO:0007669"/>
    <property type="project" value="UniProtKB-KW"/>
</dbReference>
<dbReference type="Pfam" id="PF07717">
    <property type="entry name" value="OB_NTP_bind"/>
    <property type="match status" value="1"/>
</dbReference>
<comment type="similarity">
    <text evidence="10">Belongs to the DEAD box helicase family. DEAH subfamily. DDX15/PRP43 sub-subfamily.</text>
</comment>
<dbReference type="STRING" id="1097556.R5A814"/>
<dbReference type="PROSITE" id="PS51192">
    <property type="entry name" value="HELICASE_ATP_BIND_1"/>
    <property type="match status" value="1"/>
</dbReference>
<dbReference type="PROSITE" id="PS51194">
    <property type="entry name" value="HELICASE_CTER"/>
    <property type="match status" value="1"/>
</dbReference>
<evidence type="ECO:0000256" key="6">
    <source>
        <dbReference type="ARBA" id="ARBA00022806"/>
    </source>
</evidence>
<dbReference type="InterPro" id="IPR002464">
    <property type="entry name" value="DNA/RNA_helicase_DEAH_CS"/>
</dbReference>
<dbReference type="InterPro" id="IPR048333">
    <property type="entry name" value="HA2_WH"/>
</dbReference>
<dbReference type="GO" id="GO:0005524">
    <property type="term" value="F:ATP binding"/>
    <property type="evidence" value="ECO:0007669"/>
    <property type="project" value="UniProtKB-KW"/>
</dbReference>
<dbReference type="GO" id="GO:0000390">
    <property type="term" value="P:spliceosomal complex disassembly"/>
    <property type="evidence" value="ECO:0007669"/>
    <property type="project" value="UniProtKB-ARBA"/>
</dbReference>
<comment type="catalytic activity">
    <reaction evidence="11">
        <text>ATP + H2O = ADP + phosphate + H(+)</text>
        <dbReference type="Rhea" id="RHEA:13065"/>
        <dbReference type="ChEBI" id="CHEBI:15377"/>
        <dbReference type="ChEBI" id="CHEBI:15378"/>
        <dbReference type="ChEBI" id="CHEBI:30616"/>
        <dbReference type="ChEBI" id="CHEBI:43474"/>
        <dbReference type="ChEBI" id="CHEBI:456216"/>
        <dbReference type="EC" id="3.6.4.13"/>
    </reaction>
</comment>
<keyword evidence="5" id="KW-0378">Hydrolase</keyword>
<keyword evidence="4" id="KW-0547">Nucleotide-binding</keyword>
<comment type="function">
    <text evidence="12">Pre-mRNA processing factor involved in disassembly of spliceosomes after the release of mature mRNA.</text>
</comment>
<evidence type="ECO:0000256" key="7">
    <source>
        <dbReference type="ARBA" id="ARBA00022840"/>
    </source>
</evidence>
<evidence type="ECO:0000256" key="4">
    <source>
        <dbReference type="ARBA" id="ARBA00022741"/>
    </source>
</evidence>
<dbReference type="AlphaFoldDB" id="R5A814"/>
<name>R5A814_TAPDE</name>
<dbReference type="GO" id="GO:0005684">
    <property type="term" value="C:U2-type spliceosomal complex"/>
    <property type="evidence" value="ECO:0007669"/>
    <property type="project" value="UniProtKB-ARBA"/>
</dbReference>
<dbReference type="Pfam" id="PF21010">
    <property type="entry name" value="HA2_C"/>
    <property type="match status" value="1"/>
</dbReference>
<keyword evidence="17" id="KW-1185">Reference proteome</keyword>
<dbReference type="FunFam" id="3.40.50.300:FF:000007">
    <property type="entry name" value="Pre-mRNA-splicing factor ATP-dependent RNA helicase"/>
    <property type="match status" value="1"/>
</dbReference>
<evidence type="ECO:0000259" key="15">
    <source>
        <dbReference type="PROSITE" id="PS51194"/>
    </source>
</evidence>
<dbReference type="FunFam" id="3.40.50.300:FF:000324">
    <property type="entry name" value="pre-mRNA-splicing factor ATP-dependent RNA helicase DHX15"/>
    <property type="match status" value="1"/>
</dbReference>
<dbReference type="InterPro" id="IPR007502">
    <property type="entry name" value="Helicase-assoc_dom"/>
</dbReference>
<dbReference type="SUPFAM" id="SSF52540">
    <property type="entry name" value="P-loop containing nucleoside triphosphate hydrolases"/>
    <property type="match status" value="1"/>
</dbReference>
<keyword evidence="3" id="KW-0507">mRNA processing</keyword>
<keyword evidence="6 16" id="KW-0347">Helicase</keyword>
<comment type="subcellular location">
    <subcellularLocation>
        <location evidence="1">Nucleus</location>
    </subcellularLocation>
</comment>
<dbReference type="EMBL" id="CAHR02000073">
    <property type="protein sequence ID" value="CCX35429.1"/>
    <property type="molecule type" value="Genomic_DNA"/>
</dbReference>
<dbReference type="eggNOG" id="KOG0925">
    <property type="taxonomic scope" value="Eukaryota"/>
</dbReference>
<dbReference type="SMART" id="SM00490">
    <property type="entry name" value="HELICc"/>
    <property type="match status" value="1"/>
</dbReference>
<dbReference type="CDD" id="cd17973">
    <property type="entry name" value="DEXHc_DHX15"/>
    <property type="match status" value="1"/>
</dbReference>
<proteinExistence type="inferred from homology"/>
<dbReference type="InterPro" id="IPR001650">
    <property type="entry name" value="Helicase_C-like"/>
</dbReference>
<dbReference type="FunFam" id="1.20.120.1080:FF:000003">
    <property type="entry name" value="Pre-mRNA-splicing factor ATP-dependent RNA helicase PRP43"/>
    <property type="match status" value="1"/>
</dbReference>
<dbReference type="Gene3D" id="3.40.50.300">
    <property type="entry name" value="P-loop containing nucleotide triphosphate hydrolases"/>
    <property type="match status" value="2"/>
</dbReference>
<dbReference type="Proteomes" id="UP000013776">
    <property type="component" value="Unassembled WGS sequence"/>
</dbReference>
<dbReference type="PANTHER" id="PTHR18934">
    <property type="entry name" value="ATP-DEPENDENT RNA HELICASE"/>
    <property type="match status" value="1"/>
</dbReference>
<feature type="domain" description="Helicase ATP-binding" evidence="14">
    <location>
        <begin position="106"/>
        <end position="271"/>
    </location>
</feature>
<keyword evidence="9" id="KW-0539">Nucleus</keyword>
<dbReference type="CDD" id="cd18791">
    <property type="entry name" value="SF2_C_RHA"/>
    <property type="match status" value="1"/>
</dbReference>
<dbReference type="InterPro" id="IPR011545">
    <property type="entry name" value="DEAD/DEAH_box_helicase_dom"/>
</dbReference>
<dbReference type="SMART" id="SM00847">
    <property type="entry name" value="HA2"/>
    <property type="match status" value="1"/>
</dbReference>
<dbReference type="PROSITE" id="PS00690">
    <property type="entry name" value="DEAH_ATP_HELICASE"/>
    <property type="match status" value="1"/>
</dbReference>
<evidence type="ECO:0000256" key="1">
    <source>
        <dbReference type="ARBA" id="ARBA00004123"/>
    </source>
</evidence>
<dbReference type="SMART" id="SM00487">
    <property type="entry name" value="DEXDc"/>
    <property type="match status" value="1"/>
</dbReference>
<evidence type="ECO:0000256" key="5">
    <source>
        <dbReference type="ARBA" id="ARBA00022801"/>
    </source>
</evidence>
<dbReference type="Pfam" id="PF00270">
    <property type="entry name" value="DEAD"/>
    <property type="match status" value="1"/>
</dbReference>
<evidence type="ECO:0000256" key="13">
    <source>
        <dbReference type="SAM" id="MobiDB-lite"/>
    </source>
</evidence>
<dbReference type="PANTHER" id="PTHR18934:SF109">
    <property type="entry name" value="ATP-DEPENDENT RNA HELICASE DHX15 HOMOLOG"/>
    <property type="match status" value="1"/>
</dbReference>
<accession>R5A814</accession>
<evidence type="ECO:0000256" key="9">
    <source>
        <dbReference type="ARBA" id="ARBA00023242"/>
    </source>
</evidence>
<dbReference type="Pfam" id="PF00271">
    <property type="entry name" value="Helicase_C"/>
    <property type="match status" value="1"/>
</dbReference>
<protein>
    <recommendedName>
        <fullName evidence="2">RNA helicase</fullName>
        <ecNumber evidence="2">3.6.4.13</ecNumber>
    </recommendedName>
</protein>
<reference evidence="16 17" key="1">
    <citation type="journal article" date="2013" name="MBio">
        <title>Genome sequencing of the plant pathogen Taphrina deformans, the causal agent of peach leaf curl.</title>
        <authorList>
            <person name="Cisse O.H."/>
            <person name="Almeida J.M.G.C.F."/>
            <person name="Fonseca A."/>
            <person name="Kumar A.A."/>
            <person name="Salojaervi J."/>
            <person name="Overmyer K."/>
            <person name="Hauser P.M."/>
            <person name="Pagni M."/>
        </authorList>
    </citation>
    <scope>NUCLEOTIDE SEQUENCE [LARGE SCALE GENOMIC DNA]</scope>
    <source>
        <strain evidence="17">PYCC 5710 / ATCC 11124 / CBS 356.35 / IMI 108563 / JCM 9778 / NBRC 8474</strain>
    </source>
</reference>
<feature type="domain" description="Helicase C-terminal" evidence="15">
    <location>
        <begin position="293"/>
        <end position="479"/>
    </location>
</feature>
<dbReference type="InterPro" id="IPR044756">
    <property type="entry name" value="DHX15_DEXHc"/>
</dbReference>
<dbReference type="GO" id="GO:0003724">
    <property type="term" value="F:RNA helicase activity"/>
    <property type="evidence" value="ECO:0007669"/>
    <property type="project" value="UniProtKB-EC"/>
</dbReference>
<evidence type="ECO:0000256" key="11">
    <source>
        <dbReference type="ARBA" id="ARBA00047984"/>
    </source>
</evidence>
<dbReference type="VEuPathDB" id="FungiDB:TAPDE_002145"/>
<dbReference type="GO" id="GO:0003723">
    <property type="term" value="F:RNA binding"/>
    <property type="evidence" value="ECO:0007669"/>
    <property type="project" value="TreeGrafter"/>
</dbReference>
<dbReference type="OrthoDB" id="10253254at2759"/>
<keyword evidence="8" id="KW-0508">mRNA splicing</keyword>
<feature type="region of interest" description="Disordered" evidence="13">
    <location>
        <begin position="1"/>
        <end position="28"/>
    </location>
</feature>
<dbReference type="GO" id="GO:0071014">
    <property type="term" value="C:post-mRNA release spliceosomal complex"/>
    <property type="evidence" value="ECO:0007669"/>
    <property type="project" value="UniProtKB-ARBA"/>
</dbReference>
<evidence type="ECO:0000256" key="8">
    <source>
        <dbReference type="ARBA" id="ARBA00023187"/>
    </source>
</evidence>
<evidence type="ECO:0000256" key="3">
    <source>
        <dbReference type="ARBA" id="ARBA00022664"/>
    </source>
</evidence>
<dbReference type="InterPro" id="IPR014001">
    <property type="entry name" value="Helicase_ATP-bd"/>
</dbReference>
<dbReference type="Pfam" id="PF04408">
    <property type="entry name" value="WHD_HA2"/>
    <property type="match status" value="1"/>
</dbReference>
<dbReference type="InterPro" id="IPR027417">
    <property type="entry name" value="P-loop_NTPase"/>
</dbReference>